<feature type="domain" description="Heme haloperoxidase family profile" evidence="8">
    <location>
        <begin position="11"/>
        <end position="226"/>
    </location>
</feature>
<dbReference type="GO" id="GO:0004601">
    <property type="term" value="F:peroxidase activity"/>
    <property type="evidence" value="ECO:0007669"/>
    <property type="project" value="UniProtKB-KW"/>
</dbReference>
<keyword evidence="2" id="KW-0575">Peroxidase</keyword>
<dbReference type="SUPFAM" id="SSF47571">
    <property type="entry name" value="Cloroperoxidase"/>
    <property type="match status" value="1"/>
</dbReference>
<protein>
    <submittedName>
        <fullName evidence="9">Chloroperoxidase</fullName>
    </submittedName>
</protein>
<comment type="cofactor">
    <cofactor evidence="1">
        <name>heme b</name>
        <dbReference type="ChEBI" id="CHEBI:60344"/>
    </cofactor>
</comment>
<dbReference type="EMBL" id="JARJCW010000120">
    <property type="protein sequence ID" value="KAJ7192462.1"/>
    <property type="molecule type" value="Genomic_DNA"/>
</dbReference>
<dbReference type="AlphaFoldDB" id="A0AAD6UQT7"/>
<reference evidence="9" key="1">
    <citation type="submission" date="2023-03" db="EMBL/GenBank/DDBJ databases">
        <title>Massive genome expansion in bonnet fungi (Mycena s.s.) driven by repeated elements and novel gene families across ecological guilds.</title>
        <authorList>
            <consortium name="Lawrence Berkeley National Laboratory"/>
            <person name="Harder C.B."/>
            <person name="Miyauchi S."/>
            <person name="Viragh M."/>
            <person name="Kuo A."/>
            <person name="Thoen E."/>
            <person name="Andreopoulos B."/>
            <person name="Lu D."/>
            <person name="Skrede I."/>
            <person name="Drula E."/>
            <person name="Henrissat B."/>
            <person name="Morin E."/>
            <person name="Kohler A."/>
            <person name="Barry K."/>
            <person name="LaButti K."/>
            <person name="Morin E."/>
            <person name="Salamov A."/>
            <person name="Lipzen A."/>
            <person name="Mereny Z."/>
            <person name="Hegedus B."/>
            <person name="Baldrian P."/>
            <person name="Stursova M."/>
            <person name="Weitz H."/>
            <person name="Taylor A."/>
            <person name="Grigoriev I.V."/>
            <person name="Nagy L.G."/>
            <person name="Martin F."/>
            <person name="Kauserud H."/>
        </authorList>
    </citation>
    <scope>NUCLEOTIDE SEQUENCE</scope>
    <source>
        <strain evidence="9">9144</strain>
    </source>
</reference>
<comment type="caution">
    <text evidence="9">The sequence shown here is derived from an EMBL/GenBank/DDBJ whole genome shotgun (WGS) entry which is preliminary data.</text>
</comment>
<evidence type="ECO:0000313" key="10">
    <source>
        <dbReference type="Proteomes" id="UP001219525"/>
    </source>
</evidence>
<keyword evidence="10" id="KW-1185">Reference proteome</keyword>
<keyword evidence="4" id="KW-0479">Metal-binding</keyword>
<evidence type="ECO:0000256" key="7">
    <source>
        <dbReference type="ARBA" id="ARBA00025795"/>
    </source>
</evidence>
<evidence type="ECO:0000259" key="8">
    <source>
        <dbReference type="PROSITE" id="PS51405"/>
    </source>
</evidence>
<dbReference type="GO" id="GO:0046872">
    <property type="term" value="F:metal ion binding"/>
    <property type="evidence" value="ECO:0007669"/>
    <property type="project" value="UniProtKB-KW"/>
</dbReference>
<evidence type="ECO:0000256" key="1">
    <source>
        <dbReference type="ARBA" id="ARBA00001970"/>
    </source>
</evidence>
<evidence type="ECO:0000256" key="4">
    <source>
        <dbReference type="ARBA" id="ARBA00022723"/>
    </source>
</evidence>
<evidence type="ECO:0000256" key="5">
    <source>
        <dbReference type="ARBA" id="ARBA00023002"/>
    </source>
</evidence>
<evidence type="ECO:0000313" key="9">
    <source>
        <dbReference type="EMBL" id="KAJ7192462.1"/>
    </source>
</evidence>
<dbReference type="PANTHER" id="PTHR33577:SF9">
    <property type="entry name" value="PEROXIDASE STCC"/>
    <property type="match status" value="1"/>
</dbReference>
<evidence type="ECO:0000256" key="3">
    <source>
        <dbReference type="ARBA" id="ARBA00022617"/>
    </source>
</evidence>
<evidence type="ECO:0000256" key="6">
    <source>
        <dbReference type="ARBA" id="ARBA00023004"/>
    </source>
</evidence>
<keyword evidence="6" id="KW-0408">Iron</keyword>
<name>A0AAD6UQT7_9AGAR</name>
<dbReference type="Pfam" id="PF01328">
    <property type="entry name" value="Peroxidase_2"/>
    <property type="match status" value="1"/>
</dbReference>
<dbReference type="PROSITE" id="PS51405">
    <property type="entry name" value="HEME_HALOPEROXIDASE"/>
    <property type="match status" value="1"/>
</dbReference>
<gene>
    <name evidence="9" type="ORF">GGX14DRAFT_480144</name>
</gene>
<keyword evidence="5" id="KW-0560">Oxidoreductase</keyword>
<organism evidence="9 10">
    <name type="scientific">Mycena pura</name>
    <dbReference type="NCBI Taxonomy" id="153505"/>
    <lineage>
        <taxon>Eukaryota</taxon>
        <taxon>Fungi</taxon>
        <taxon>Dikarya</taxon>
        <taxon>Basidiomycota</taxon>
        <taxon>Agaricomycotina</taxon>
        <taxon>Agaricomycetes</taxon>
        <taxon>Agaricomycetidae</taxon>
        <taxon>Agaricales</taxon>
        <taxon>Marasmiineae</taxon>
        <taxon>Mycenaceae</taxon>
        <taxon>Mycena</taxon>
    </lineage>
</organism>
<dbReference type="Gene3D" id="1.10.489.10">
    <property type="entry name" value="Chloroperoxidase-like"/>
    <property type="match status" value="1"/>
</dbReference>
<evidence type="ECO:0000256" key="2">
    <source>
        <dbReference type="ARBA" id="ARBA00022559"/>
    </source>
</evidence>
<dbReference type="InterPro" id="IPR000028">
    <property type="entry name" value="Chloroperoxidase"/>
</dbReference>
<dbReference type="PANTHER" id="PTHR33577">
    <property type="entry name" value="STERIGMATOCYSTIN BIOSYNTHESIS PEROXIDASE STCC-RELATED"/>
    <property type="match status" value="1"/>
</dbReference>
<accession>A0AAD6UQT7</accession>
<dbReference type="Proteomes" id="UP001219525">
    <property type="component" value="Unassembled WGS sequence"/>
</dbReference>
<dbReference type="InterPro" id="IPR036851">
    <property type="entry name" value="Chloroperoxidase-like_sf"/>
</dbReference>
<proteinExistence type="inferred from homology"/>
<keyword evidence="3" id="KW-0349">Heme</keyword>
<comment type="similarity">
    <text evidence="7">Belongs to the chloroperoxidase family.</text>
</comment>
<sequence>MSPTPLKYSGSDYRFIPASATDKRSPCPALNSLANHGYLPRHGTDIPFVHFLHAVRTVYNLSLPFALLLSVGGYLTCAKLSLRKAWWPLSWTISLADLSERGWNKIAHDASLVHPSGVPSHAPDPALVKNLLSAARAAPNGGLDLRGITAVHVERVRSLQPPLTLKGLHATFAAGECALTWLFMGNPSTGAVDVDTLAQWFGQERLPEGWDLRRPVEPVGLVLVLRRTSQVRSIEKEDGSSS</sequence>